<keyword evidence="3" id="KW-1185">Reference proteome</keyword>
<sequence>MEKDIPTVLRQGNDWRKLYFYHKSDAIYQLTFIFCRRFLPISGDRTVDQMVQAARSGKQNIVEGSEDGKSSTEMELKLVNVARGSIRELLEDYKDFLHNGKYTLWKEGDARYSMLLEYTRSHNEPKDYLSFAEKWSAEEFANTCLTLCYQVDAMINSYLKKLQKDFVTEGGIKERMYAARTGYRKEQDSKMKSLEAENIRLKAENAQLLSAVSNWKAKYEDLKQRALKAYYRQQEEIERLRKEIDKIDGNRQR</sequence>
<evidence type="ECO:0008006" key="4">
    <source>
        <dbReference type="Google" id="ProtNLM"/>
    </source>
</evidence>
<dbReference type="eggNOG" id="COG0551">
    <property type="taxonomic scope" value="Bacteria"/>
</dbReference>
<dbReference type="Proteomes" id="UP000002772">
    <property type="component" value="Unassembled WGS sequence"/>
</dbReference>
<gene>
    <name evidence="2" type="ORF">Premu_0477</name>
</gene>
<dbReference type="HOGENOM" id="CLU_088230_0_0_10"/>
<keyword evidence="1" id="KW-0175">Coiled coil</keyword>
<evidence type="ECO:0000313" key="3">
    <source>
        <dbReference type="Proteomes" id="UP000002772"/>
    </source>
</evidence>
<accession>F8NBT3</accession>
<dbReference type="NCBIfam" id="TIGR02436">
    <property type="entry name" value="four helix bundle protein"/>
    <property type="match status" value="1"/>
</dbReference>
<dbReference type="OrthoDB" id="9796189at2"/>
<dbReference type="InterPro" id="IPR036583">
    <property type="entry name" value="23S_rRNA_IVS_sf"/>
</dbReference>
<dbReference type="InterPro" id="IPR026354">
    <property type="entry name" value="4helix_suffix_dom"/>
</dbReference>
<dbReference type="AlphaFoldDB" id="F8NBT3"/>
<name>F8NBT3_9BACT</name>
<feature type="coiled-coil region" evidence="1">
    <location>
        <begin position="184"/>
        <end position="250"/>
    </location>
</feature>
<dbReference type="InterPro" id="IPR012657">
    <property type="entry name" value="23S_rRNA-intervening_sequence"/>
</dbReference>
<reference evidence="3" key="1">
    <citation type="journal article" date="2011" name="Stand. Genomic Sci.">
        <title>Non-contiguous finished genome sequence of the opportunistic oral pathogen Prevotella multisaccharivorax type strain (PPPA20).</title>
        <authorList>
            <person name="Pati A."/>
            <person name="Gronow S."/>
            <person name="Lu M."/>
            <person name="Lapidus A."/>
            <person name="Nolan M."/>
            <person name="Lucas S."/>
            <person name="Hammon N."/>
            <person name="Deshpande S."/>
            <person name="Cheng J.F."/>
            <person name="Tapia R."/>
            <person name="Han C."/>
            <person name="Goodwin L."/>
            <person name="Pitluck S."/>
            <person name="Liolios K."/>
            <person name="Pagani I."/>
            <person name="Mavromatis K."/>
            <person name="Mikhailova N."/>
            <person name="Huntemann M."/>
            <person name="Chen A."/>
            <person name="Palaniappan K."/>
            <person name="Land M."/>
            <person name="Hauser L."/>
            <person name="Detter J.C."/>
            <person name="Brambilla E.M."/>
            <person name="Rohde M."/>
            <person name="Goker M."/>
            <person name="Woyke T."/>
            <person name="Bristow J."/>
            <person name="Eisen J.A."/>
            <person name="Markowitz V."/>
            <person name="Hugenholtz P."/>
            <person name="Kyrpides N.C."/>
            <person name="Klenk H.P."/>
            <person name="Ivanova N."/>
        </authorList>
    </citation>
    <scope>NUCLEOTIDE SEQUENCE [LARGE SCALE GENOMIC DNA]</scope>
    <source>
        <strain evidence="3">DSM 17128</strain>
    </source>
</reference>
<proteinExistence type="predicted"/>
<dbReference type="NCBIfam" id="TIGR04258">
    <property type="entry name" value="4helix_suffix"/>
    <property type="match status" value="1"/>
</dbReference>
<organism evidence="2 3">
    <name type="scientific">Hallella multisaccharivorax DSM 17128</name>
    <dbReference type="NCBI Taxonomy" id="688246"/>
    <lineage>
        <taxon>Bacteria</taxon>
        <taxon>Pseudomonadati</taxon>
        <taxon>Bacteroidota</taxon>
        <taxon>Bacteroidia</taxon>
        <taxon>Bacteroidales</taxon>
        <taxon>Prevotellaceae</taxon>
        <taxon>Hallella</taxon>
    </lineage>
</organism>
<dbReference type="STRING" id="688246.Premu_0477"/>
<dbReference type="RefSeq" id="WP_007572821.1">
    <property type="nucleotide sequence ID" value="NZ_BPTS01000001.1"/>
</dbReference>
<protein>
    <recommendedName>
        <fullName evidence="4">S23 ribosomal protein</fullName>
    </recommendedName>
</protein>
<dbReference type="Gene3D" id="1.20.1440.60">
    <property type="entry name" value="23S rRNA-intervening sequence"/>
    <property type="match status" value="1"/>
</dbReference>
<dbReference type="EMBL" id="GL945017">
    <property type="protein sequence ID" value="EGN55959.1"/>
    <property type="molecule type" value="Genomic_DNA"/>
</dbReference>
<evidence type="ECO:0000313" key="2">
    <source>
        <dbReference type="EMBL" id="EGN55959.1"/>
    </source>
</evidence>
<dbReference type="SUPFAM" id="SSF158446">
    <property type="entry name" value="IVS-encoded protein-like"/>
    <property type="match status" value="1"/>
</dbReference>
<evidence type="ECO:0000256" key="1">
    <source>
        <dbReference type="SAM" id="Coils"/>
    </source>
</evidence>